<dbReference type="Proteomes" id="UP000239480">
    <property type="component" value="Unassembled WGS sequence"/>
</dbReference>
<keyword evidence="7" id="KW-1185">Reference proteome</keyword>
<organism evidence="6 7">
    <name type="scientific">Aliiruegeria haliotis</name>
    <dbReference type="NCBI Taxonomy" id="1280846"/>
    <lineage>
        <taxon>Bacteria</taxon>
        <taxon>Pseudomonadati</taxon>
        <taxon>Pseudomonadota</taxon>
        <taxon>Alphaproteobacteria</taxon>
        <taxon>Rhodobacterales</taxon>
        <taxon>Roseobacteraceae</taxon>
        <taxon>Aliiruegeria</taxon>
    </lineage>
</organism>
<reference evidence="6 7" key="1">
    <citation type="submission" date="2018-03" db="EMBL/GenBank/DDBJ databases">
        <title>Genomic Encyclopedia of Archaeal and Bacterial Type Strains, Phase II (KMG-II): from individual species to whole genera.</title>
        <authorList>
            <person name="Goeker M."/>
        </authorList>
    </citation>
    <scope>NUCLEOTIDE SEQUENCE [LARGE SCALE GENOMIC DNA]</scope>
    <source>
        <strain evidence="6 7">DSM 29328</strain>
    </source>
</reference>
<comment type="caution">
    <text evidence="6">The sequence shown here is derived from an EMBL/GenBank/DDBJ whole genome shotgun (WGS) entry which is preliminary data.</text>
</comment>
<dbReference type="SUPFAM" id="SSF53187">
    <property type="entry name" value="Zn-dependent exopeptidases"/>
    <property type="match status" value="1"/>
</dbReference>
<dbReference type="GO" id="GO:0046872">
    <property type="term" value="F:metal ion binding"/>
    <property type="evidence" value="ECO:0007669"/>
    <property type="project" value="UniProtKB-KW"/>
</dbReference>
<evidence type="ECO:0000256" key="3">
    <source>
        <dbReference type="ARBA" id="ARBA00022801"/>
    </source>
</evidence>
<sequence>MPPIDTPDTPMAPKPSPAAREEFALPQVASGTSRALSVQRFGLPGARPKAYLQAGLHADELPGMLALRELAQSLRAAAERGEILGEVIVVPVANPIGFAQHHYAHLQGRYETGSAGNFNRGYPDLAAAVAARIDGKLGPDADANVATIRTAMSDSLDEMAPESELEVLRHRLLALAHDADIMLDLHADNQAQVHLYTGTPLWPDARDLAAEIDARAVLLAEISGGNPFDEACSGPWWSLAAANPNHPIPPACLAATVELRSNNDVDETLARDDAAALYRFLVRRGVVAGDAGALPRLHCEATDLTAMQQVKAPVAGLVVYKAQLGDVVRADQVVAEIVDPLGDVTEVRARTEGCLFSRHDQPVAWPGKIIGKIAGTAPLPDRKGKLLSD</sequence>
<evidence type="ECO:0000313" key="6">
    <source>
        <dbReference type="EMBL" id="PRY20959.1"/>
    </source>
</evidence>
<dbReference type="Pfam" id="PF24827">
    <property type="entry name" value="AstE_AspA_cat"/>
    <property type="match status" value="1"/>
</dbReference>
<dbReference type="AlphaFoldDB" id="A0A2T0RIH8"/>
<dbReference type="InterPro" id="IPR053138">
    <property type="entry name" value="N-alpha-Ac-DABA_deacetylase"/>
</dbReference>
<dbReference type="EMBL" id="PVTD01000011">
    <property type="protein sequence ID" value="PRY20959.1"/>
    <property type="molecule type" value="Genomic_DNA"/>
</dbReference>
<evidence type="ECO:0000256" key="1">
    <source>
        <dbReference type="ARBA" id="ARBA00001947"/>
    </source>
</evidence>
<accession>A0A2T0RIH8</accession>
<feature type="domain" description="Succinylglutamate desuccinylase/Aspartoacylase catalytic" evidence="5">
    <location>
        <begin position="48"/>
        <end position="280"/>
    </location>
</feature>
<dbReference type="PANTHER" id="PTHR37326">
    <property type="entry name" value="BLL3975 PROTEIN"/>
    <property type="match status" value="1"/>
</dbReference>
<dbReference type="GO" id="GO:0016788">
    <property type="term" value="F:hydrolase activity, acting on ester bonds"/>
    <property type="evidence" value="ECO:0007669"/>
    <property type="project" value="InterPro"/>
</dbReference>
<evidence type="ECO:0000259" key="5">
    <source>
        <dbReference type="Pfam" id="PF24827"/>
    </source>
</evidence>
<proteinExistence type="predicted"/>
<keyword evidence="3" id="KW-0378">Hydrolase</keyword>
<dbReference type="Gene3D" id="3.40.630.10">
    <property type="entry name" value="Zn peptidases"/>
    <property type="match status" value="1"/>
</dbReference>
<dbReference type="InterPro" id="IPR055438">
    <property type="entry name" value="AstE_AspA_cat"/>
</dbReference>
<dbReference type="CDD" id="cd06250">
    <property type="entry name" value="M14_PaAOTO_like"/>
    <property type="match status" value="1"/>
</dbReference>
<evidence type="ECO:0000313" key="7">
    <source>
        <dbReference type="Proteomes" id="UP000239480"/>
    </source>
</evidence>
<evidence type="ECO:0000256" key="4">
    <source>
        <dbReference type="ARBA" id="ARBA00022833"/>
    </source>
</evidence>
<dbReference type="PANTHER" id="PTHR37326:SF1">
    <property type="entry name" value="BLL3975 PROTEIN"/>
    <property type="match status" value="1"/>
</dbReference>
<protein>
    <recommendedName>
        <fullName evidence="5">Succinylglutamate desuccinylase/Aspartoacylase catalytic domain-containing protein</fullName>
    </recommendedName>
</protein>
<comment type="cofactor">
    <cofactor evidence="1">
        <name>Zn(2+)</name>
        <dbReference type="ChEBI" id="CHEBI:29105"/>
    </cofactor>
</comment>
<keyword evidence="4" id="KW-0862">Zinc</keyword>
<evidence type="ECO:0000256" key="2">
    <source>
        <dbReference type="ARBA" id="ARBA00022723"/>
    </source>
</evidence>
<name>A0A2T0RIH8_9RHOB</name>
<gene>
    <name evidence="6" type="ORF">CLV78_111114</name>
</gene>
<keyword evidence="2" id="KW-0479">Metal-binding</keyword>